<dbReference type="InterPro" id="IPR000008">
    <property type="entry name" value="C2_dom"/>
</dbReference>
<evidence type="ECO:0000313" key="3">
    <source>
        <dbReference type="Proteomes" id="UP001396334"/>
    </source>
</evidence>
<dbReference type="InterPro" id="IPR035892">
    <property type="entry name" value="C2_domain_sf"/>
</dbReference>
<keyword evidence="3" id="KW-1185">Reference proteome</keyword>
<protein>
    <recommendedName>
        <fullName evidence="1">C2 domain-containing protein</fullName>
    </recommendedName>
</protein>
<comment type="caution">
    <text evidence="2">The sequence shown here is derived from an EMBL/GenBank/DDBJ whole genome shotgun (WGS) entry which is preliminary data.</text>
</comment>
<dbReference type="Proteomes" id="UP001396334">
    <property type="component" value="Unassembled WGS sequence"/>
</dbReference>
<dbReference type="SMART" id="SM00239">
    <property type="entry name" value="C2"/>
    <property type="match status" value="1"/>
</dbReference>
<dbReference type="Pfam" id="PF00168">
    <property type="entry name" value="C2"/>
    <property type="match status" value="1"/>
</dbReference>
<evidence type="ECO:0000259" key="1">
    <source>
        <dbReference type="PROSITE" id="PS50004"/>
    </source>
</evidence>
<name>A0ABR2Q0W0_9ROSI</name>
<dbReference type="SUPFAM" id="SSF49562">
    <property type="entry name" value="C2 domain (Calcium/lipid-binding domain, CaLB)"/>
    <property type="match status" value="1"/>
</dbReference>
<dbReference type="CDD" id="cd04051">
    <property type="entry name" value="C2_SRC2_like"/>
    <property type="match status" value="1"/>
</dbReference>
<gene>
    <name evidence="2" type="ORF">V6N11_045396</name>
</gene>
<dbReference type="PANTHER" id="PTHR32246">
    <property type="entry name" value="INGRESSION PROTEIN FIC1"/>
    <property type="match status" value="1"/>
</dbReference>
<feature type="domain" description="C2" evidence="1">
    <location>
        <begin position="1"/>
        <end position="109"/>
    </location>
</feature>
<sequence length="210" mass="23785">MELRVNVMYAKDLKRVNHITKMKVYGVVSINGNARTSLKTPVDRENGSNPEWNCRMKFLVDEVDVHDNLLFLVFALKSSRTLGDRDIGTVQVSIKELLDQTNGKHMVEHNVSYSVVSPEGKARGILSFSYKFERNLHGPVPYQYHQLPWHDPRSVQEIPGGSLVFAFPSPQHGSSYPYTPPHGMCVFPYQQPFGGSYPTPPYCYYPGSGY</sequence>
<organism evidence="2 3">
    <name type="scientific">Hibiscus sabdariffa</name>
    <name type="common">roselle</name>
    <dbReference type="NCBI Taxonomy" id="183260"/>
    <lineage>
        <taxon>Eukaryota</taxon>
        <taxon>Viridiplantae</taxon>
        <taxon>Streptophyta</taxon>
        <taxon>Embryophyta</taxon>
        <taxon>Tracheophyta</taxon>
        <taxon>Spermatophyta</taxon>
        <taxon>Magnoliopsida</taxon>
        <taxon>eudicotyledons</taxon>
        <taxon>Gunneridae</taxon>
        <taxon>Pentapetalae</taxon>
        <taxon>rosids</taxon>
        <taxon>malvids</taxon>
        <taxon>Malvales</taxon>
        <taxon>Malvaceae</taxon>
        <taxon>Malvoideae</taxon>
        <taxon>Hibiscus</taxon>
    </lineage>
</organism>
<reference evidence="2 3" key="1">
    <citation type="journal article" date="2024" name="G3 (Bethesda)">
        <title>Genome assembly of Hibiscus sabdariffa L. provides insights into metabolisms of medicinal natural products.</title>
        <authorList>
            <person name="Kim T."/>
        </authorList>
    </citation>
    <scope>NUCLEOTIDE SEQUENCE [LARGE SCALE GENOMIC DNA]</scope>
    <source>
        <strain evidence="2">TK-2024</strain>
        <tissue evidence="2">Old leaves</tissue>
    </source>
</reference>
<evidence type="ECO:0000313" key="2">
    <source>
        <dbReference type="EMBL" id="KAK8994301.1"/>
    </source>
</evidence>
<dbReference type="PROSITE" id="PS50004">
    <property type="entry name" value="C2"/>
    <property type="match status" value="1"/>
</dbReference>
<dbReference type="PANTHER" id="PTHR32246:SF158">
    <property type="entry name" value="C2 DOMAIN-CONTAINING PROTEIN"/>
    <property type="match status" value="1"/>
</dbReference>
<dbReference type="InterPro" id="IPR044750">
    <property type="entry name" value="C2_SRC2/BAP"/>
</dbReference>
<proteinExistence type="predicted"/>
<accession>A0ABR2Q0W0</accession>
<dbReference type="EMBL" id="JBBPBN010000047">
    <property type="protein sequence ID" value="KAK8994301.1"/>
    <property type="molecule type" value="Genomic_DNA"/>
</dbReference>
<dbReference type="Gene3D" id="2.60.40.150">
    <property type="entry name" value="C2 domain"/>
    <property type="match status" value="1"/>
</dbReference>